<organism evidence="2 3">
    <name type="scientific">Parelaphostrongylus tenuis</name>
    <name type="common">Meningeal worm</name>
    <dbReference type="NCBI Taxonomy" id="148309"/>
    <lineage>
        <taxon>Eukaryota</taxon>
        <taxon>Metazoa</taxon>
        <taxon>Ecdysozoa</taxon>
        <taxon>Nematoda</taxon>
        <taxon>Chromadorea</taxon>
        <taxon>Rhabditida</taxon>
        <taxon>Rhabditina</taxon>
        <taxon>Rhabditomorpha</taxon>
        <taxon>Strongyloidea</taxon>
        <taxon>Metastrongylidae</taxon>
        <taxon>Parelaphostrongylus</taxon>
    </lineage>
</organism>
<dbReference type="SUPFAM" id="SSF55961">
    <property type="entry name" value="Bet v1-like"/>
    <property type="match status" value="1"/>
</dbReference>
<evidence type="ECO:0000259" key="1">
    <source>
        <dbReference type="PROSITE" id="PS50848"/>
    </source>
</evidence>
<gene>
    <name evidence="2" type="primary">STRL1</name>
    <name evidence="2" type="ORF">KIN20_033747</name>
</gene>
<dbReference type="InterPro" id="IPR029866">
    <property type="entry name" value="StAR"/>
</dbReference>
<dbReference type="EMBL" id="JAHQIW010007037">
    <property type="protein sequence ID" value="KAJ1371747.1"/>
    <property type="molecule type" value="Genomic_DNA"/>
</dbReference>
<name>A0AAD5R8U8_PARTN</name>
<dbReference type="GO" id="GO:0005739">
    <property type="term" value="C:mitochondrion"/>
    <property type="evidence" value="ECO:0007669"/>
    <property type="project" value="InterPro"/>
</dbReference>
<evidence type="ECO:0000313" key="2">
    <source>
        <dbReference type="EMBL" id="KAJ1371747.1"/>
    </source>
</evidence>
<dbReference type="InterPro" id="IPR002913">
    <property type="entry name" value="START_lipid-bd_dom"/>
</dbReference>
<accession>A0AAD5R8U8</accession>
<sequence length="236" mass="26547">MTSVSLHGVTDTLPPEYEEYASALETAATAFREVELLFNDSNYARKVGWKIDEESDDGDVVVYAKYTPRGKMVTVSTELALDVDTVMNESWTGVEGLPKWNPNIKFAKTIASPTPNFDIVTYGNNDVLIVSGREFVSARIYRKTPSGYIMASRSVNVKDYPERKSRVRAELILAGARFTPHPTKKNVTLTDVVMQADLKGLIPKFIMNRVMGKIMLMDTEENRRHFKDLGDTRISL</sequence>
<protein>
    <submittedName>
        <fullName evidence="2">Steroidogenic acute regulatory-like protein 1</fullName>
    </submittedName>
</protein>
<dbReference type="GO" id="GO:0006694">
    <property type="term" value="P:steroid biosynthetic process"/>
    <property type="evidence" value="ECO:0007669"/>
    <property type="project" value="InterPro"/>
</dbReference>
<dbReference type="InterPro" id="IPR023393">
    <property type="entry name" value="START-like_dom_sf"/>
</dbReference>
<keyword evidence="3" id="KW-1185">Reference proteome</keyword>
<dbReference type="PANTHER" id="PTHR46489">
    <property type="entry name" value="STEROIDOGENIC ACUTE REGULATORY PROTEIN, MITOCHONDRIAL"/>
    <property type="match status" value="1"/>
</dbReference>
<dbReference type="AlphaFoldDB" id="A0AAD5R8U8"/>
<dbReference type="Gene3D" id="3.30.530.20">
    <property type="match status" value="1"/>
</dbReference>
<dbReference type="PROSITE" id="PS50848">
    <property type="entry name" value="START"/>
    <property type="match status" value="1"/>
</dbReference>
<evidence type="ECO:0000313" key="3">
    <source>
        <dbReference type="Proteomes" id="UP001196413"/>
    </source>
</evidence>
<dbReference type="Pfam" id="PF01852">
    <property type="entry name" value="START"/>
    <property type="match status" value="1"/>
</dbReference>
<reference evidence="2" key="1">
    <citation type="submission" date="2021-06" db="EMBL/GenBank/DDBJ databases">
        <title>Parelaphostrongylus tenuis whole genome reference sequence.</title>
        <authorList>
            <person name="Garwood T.J."/>
            <person name="Larsen P.A."/>
            <person name="Fountain-Jones N.M."/>
            <person name="Garbe J.R."/>
            <person name="Macchietto M.G."/>
            <person name="Kania S.A."/>
            <person name="Gerhold R.W."/>
            <person name="Richards J.E."/>
            <person name="Wolf T.M."/>
        </authorList>
    </citation>
    <scope>NUCLEOTIDE SEQUENCE</scope>
    <source>
        <strain evidence="2">MNPRO001-30</strain>
        <tissue evidence="2">Meninges</tissue>
    </source>
</reference>
<dbReference type="CDD" id="cd00177">
    <property type="entry name" value="START"/>
    <property type="match status" value="1"/>
</dbReference>
<dbReference type="GO" id="GO:0120020">
    <property type="term" value="F:cholesterol transfer activity"/>
    <property type="evidence" value="ECO:0007669"/>
    <property type="project" value="InterPro"/>
</dbReference>
<dbReference type="SMART" id="SM00234">
    <property type="entry name" value="START"/>
    <property type="match status" value="1"/>
</dbReference>
<dbReference type="GO" id="GO:0015485">
    <property type="term" value="F:cholesterol binding"/>
    <property type="evidence" value="ECO:0007669"/>
    <property type="project" value="InterPro"/>
</dbReference>
<dbReference type="Proteomes" id="UP001196413">
    <property type="component" value="Unassembled WGS sequence"/>
</dbReference>
<comment type="caution">
    <text evidence="2">The sequence shown here is derived from an EMBL/GenBank/DDBJ whole genome shotgun (WGS) entry which is preliminary data.</text>
</comment>
<dbReference type="PANTHER" id="PTHR46489:SF1">
    <property type="entry name" value="STEROIDOGENIC ACUTE REGULATORY PROTEIN, MITOCHONDRIAL"/>
    <property type="match status" value="1"/>
</dbReference>
<feature type="domain" description="START" evidence="1">
    <location>
        <begin position="48"/>
        <end position="231"/>
    </location>
</feature>
<proteinExistence type="predicted"/>